<dbReference type="EMBL" id="CADCUZ010000114">
    <property type="protein sequence ID" value="CAA9427282.1"/>
    <property type="molecule type" value="Genomic_DNA"/>
</dbReference>
<evidence type="ECO:0000313" key="1">
    <source>
        <dbReference type="EMBL" id="CAA9427282.1"/>
    </source>
</evidence>
<name>A0A6J4PW73_9ACTN</name>
<proteinExistence type="predicted"/>
<dbReference type="AlphaFoldDB" id="A0A6J4PW73"/>
<protein>
    <submittedName>
        <fullName evidence="1">Uncharacterized protein</fullName>
    </submittedName>
</protein>
<gene>
    <name evidence="1" type="ORF">AVDCRST_MAG55-2401</name>
</gene>
<accession>A0A6J4PW73</accession>
<reference evidence="1" key="1">
    <citation type="submission" date="2020-02" db="EMBL/GenBank/DDBJ databases">
        <authorList>
            <person name="Meier V. D."/>
        </authorList>
    </citation>
    <scope>NUCLEOTIDE SEQUENCE</scope>
    <source>
        <strain evidence="1">AVDCRST_MAG55</strain>
    </source>
</reference>
<organism evidence="1">
    <name type="scientific">uncultured Rubrobacteraceae bacterium</name>
    <dbReference type="NCBI Taxonomy" id="349277"/>
    <lineage>
        <taxon>Bacteria</taxon>
        <taxon>Bacillati</taxon>
        <taxon>Actinomycetota</taxon>
        <taxon>Rubrobacteria</taxon>
        <taxon>Rubrobacterales</taxon>
        <taxon>Rubrobacteraceae</taxon>
        <taxon>environmental samples</taxon>
    </lineage>
</organism>
<sequence>MLVEPRPGDEVSDPLAVGGYSCNFGASDTIILKTPGGGRVRKTVTGNDRSRT</sequence>